<evidence type="ECO:0000256" key="4">
    <source>
        <dbReference type="ARBA" id="ARBA00022692"/>
    </source>
</evidence>
<evidence type="ECO:0000313" key="9">
    <source>
        <dbReference type="EMBL" id="CAA9403765.1"/>
    </source>
</evidence>
<keyword evidence="4 7" id="KW-0812">Transmembrane</keyword>
<feature type="domain" description="ABC transmembrane type-1" evidence="8">
    <location>
        <begin position="78"/>
        <end position="258"/>
    </location>
</feature>
<gene>
    <name evidence="9" type="ORF">AVDCRST_MAG35-1045</name>
</gene>
<keyword evidence="5 7" id="KW-1133">Transmembrane helix</keyword>
<evidence type="ECO:0000256" key="2">
    <source>
        <dbReference type="ARBA" id="ARBA00022448"/>
    </source>
</evidence>
<feature type="transmembrane region" description="Helical" evidence="7">
    <location>
        <begin position="85"/>
        <end position="106"/>
    </location>
</feature>
<evidence type="ECO:0000256" key="6">
    <source>
        <dbReference type="ARBA" id="ARBA00023136"/>
    </source>
</evidence>
<dbReference type="EMBL" id="CADCUY010000213">
    <property type="protein sequence ID" value="CAA9403765.1"/>
    <property type="molecule type" value="Genomic_DNA"/>
</dbReference>
<feature type="non-terminal residue" evidence="9">
    <location>
        <position position="1"/>
    </location>
</feature>
<dbReference type="GO" id="GO:0005886">
    <property type="term" value="C:plasma membrane"/>
    <property type="evidence" value="ECO:0007669"/>
    <property type="project" value="UniProtKB-SubCell"/>
</dbReference>
<dbReference type="GO" id="GO:0055085">
    <property type="term" value="P:transmembrane transport"/>
    <property type="evidence" value="ECO:0007669"/>
    <property type="project" value="InterPro"/>
</dbReference>
<dbReference type="PANTHER" id="PTHR30151">
    <property type="entry name" value="ALKANE SULFONATE ABC TRANSPORTER-RELATED, MEMBRANE SUBUNIT"/>
    <property type="match status" value="1"/>
</dbReference>
<dbReference type="PROSITE" id="PS50928">
    <property type="entry name" value="ABC_TM1"/>
    <property type="match status" value="1"/>
</dbReference>
<dbReference type="InterPro" id="IPR000515">
    <property type="entry name" value="MetI-like"/>
</dbReference>
<dbReference type="SUPFAM" id="SSF161098">
    <property type="entry name" value="MetI-like"/>
    <property type="match status" value="1"/>
</dbReference>
<feature type="transmembrane region" description="Helical" evidence="7">
    <location>
        <begin position="144"/>
        <end position="166"/>
    </location>
</feature>
<dbReference type="CDD" id="cd06261">
    <property type="entry name" value="TM_PBP2"/>
    <property type="match status" value="1"/>
</dbReference>
<dbReference type="GO" id="GO:0010438">
    <property type="term" value="P:cellular response to sulfur starvation"/>
    <property type="evidence" value="ECO:0007669"/>
    <property type="project" value="TreeGrafter"/>
</dbReference>
<dbReference type="Pfam" id="PF00528">
    <property type="entry name" value="BPD_transp_1"/>
    <property type="match status" value="1"/>
</dbReference>
<evidence type="ECO:0000256" key="3">
    <source>
        <dbReference type="ARBA" id="ARBA00022475"/>
    </source>
</evidence>
<protein>
    <submittedName>
        <fullName evidence="9">ABC transporter, permease protein (Cluster 10, nitrate/sulfonate/bicarbonate)</fullName>
    </submittedName>
</protein>
<reference evidence="9" key="1">
    <citation type="submission" date="2020-02" db="EMBL/GenBank/DDBJ databases">
        <authorList>
            <person name="Meier V. D."/>
        </authorList>
    </citation>
    <scope>NUCLEOTIDE SEQUENCE</scope>
    <source>
        <strain evidence="9">AVDCRST_MAG35</strain>
    </source>
</reference>
<organism evidence="9">
    <name type="scientific">uncultured Quadrisphaera sp</name>
    <dbReference type="NCBI Taxonomy" id="904978"/>
    <lineage>
        <taxon>Bacteria</taxon>
        <taxon>Bacillati</taxon>
        <taxon>Actinomycetota</taxon>
        <taxon>Actinomycetes</taxon>
        <taxon>Kineosporiales</taxon>
        <taxon>Kineosporiaceae</taxon>
        <taxon>Quadrisphaera</taxon>
        <taxon>environmental samples</taxon>
    </lineage>
</organism>
<feature type="transmembrane region" description="Helical" evidence="7">
    <location>
        <begin position="118"/>
        <end position="138"/>
    </location>
</feature>
<evidence type="ECO:0000256" key="7">
    <source>
        <dbReference type="RuleBase" id="RU363032"/>
    </source>
</evidence>
<evidence type="ECO:0000256" key="5">
    <source>
        <dbReference type="ARBA" id="ARBA00022989"/>
    </source>
</evidence>
<evidence type="ECO:0000256" key="1">
    <source>
        <dbReference type="ARBA" id="ARBA00004651"/>
    </source>
</evidence>
<keyword evidence="3" id="KW-1003">Cell membrane</keyword>
<dbReference type="PANTHER" id="PTHR30151:SF25">
    <property type="entry name" value="TAURINE TRANSPORT SYSTEM PERMEASE PROTEIN TAUC"/>
    <property type="match status" value="1"/>
</dbReference>
<keyword evidence="6 7" id="KW-0472">Membrane</keyword>
<proteinExistence type="inferred from homology"/>
<evidence type="ECO:0000259" key="8">
    <source>
        <dbReference type="PROSITE" id="PS50928"/>
    </source>
</evidence>
<dbReference type="Gene3D" id="1.10.3720.10">
    <property type="entry name" value="MetI-like"/>
    <property type="match status" value="1"/>
</dbReference>
<name>A0A6J4P617_9ACTN</name>
<sequence>GGRTRSRLRRALAPLAVFAAVLVAWWAVTAARLVEPLFLPGPAAVWAAFVRANTCHPVSAGAARTVCGEQNYFLWEHLLASLQRIGAGVAAAVVVGVALGFLMGTVRPLAVVLGPYVSFLRALPPLGYIGLLIVWFGIGDASKVWLLFIAAFPPVALATIAGVRGVRTTRIDAARSLGATRLQVLRHVVAPSALPSIIEGVRVAVGFAWTTVVAAELNNGIPGIGGLAYISGTQLQTPLVIACIIVIGLAAITLDAVITAAGRLLVPWQGRA</sequence>
<keyword evidence="2 7" id="KW-0813">Transport</keyword>
<feature type="transmembrane region" description="Helical" evidence="7">
    <location>
        <begin position="239"/>
        <end position="266"/>
    </location>
</feature>
<comment type="subcellular location">
    <subcellularLocation>
        <location evidence="1 7">Cell membrane</location>
        <topology evidence="1 7">Multi-pass membrane protein</topology>
    </subcellularLocation>
</comment>
<dbReference type="AlphaFoldDB" id="A0A6J4P617"/>
<dbReference type="InterPro" id="IPR035906">
    <property type="entry name" value="MetI-like_sf"/>
</dbReference>
<accession>A0A6J4P617</accession>
<comment type="similarity">
    <text evidence="7">Belongs to the binding-protein-dependent transport system permease family.</text>
</comment>